<protein>
    <submittedName>
        <fullName evidence="2">Uncharacterized protein</fullName>
    </submittedName>
</protein>
<evidence type="ECO:0000313" key="2">
    <source>
        <dbReference type="EMBL" id="KAH0894568.1"/>
    </source>
</evidence>
<feature type="region of interest" description="Disordered" evidence="1">
    <location>
        <begin position="1"/>
        <end position="30"/>
    </location>
</feature>
<organism evidence="2 3">
    <name type="scientific">Brassica napus</name>
    <name type="common">Rape</name>
    <dbReference type="NCBI Taxonomy" id="3708"/>
    <lineage>
        <taxon>Eukaryota</taxon>
        <taxon>Viridiplantae</taxon>
        <taxon>Streptophyta</taxon>
        <taxon>Embryophyta</taxon>
        <taxon>Tracheophyta</taxon>
        <taxon>Spermatophyta</taxon>
        <taxon>Magnoliopsida</taxon>
        <taxon>eudicotyledons</taxon>
        <taxon>Gunneridae</taxon>
        <taxon>Pentapetalae</taxon>
        <taxon>rosids</taxon>
        <taxon>malvids</taxon>
        <taxon>Brassicales</taxon>
        <taxon>Brassicaceae</taxon>
        <taxon>Brassiceae</taxon>
        <taxon>Brassica</taxon>
    </lineage>
</organism>
<sequence>MLNKFKHSKAEQTTLASKLPSSQLNYPQQHNRRKRHVLSHLYLSLKSQTICVIWRKRRQFHGRTSMFCARAVICFYCLDRLRIIGGHLNLAAEEKAPKRNVGVVWSTNKNGRGGPLMDLVDDLNPGT</sequence>
<gene>
    <name evidence="2" type="ORF">HID58_056997</name>
</gene>
<dbReference type="Proteomes" id="UP000824890">
    <property type="component" value="Unassembled WGS sequence"/>
</dbReference>
<evidence type="ECO:0000313" key="3">
    <source>
        <dbReference type="Proteomes" id="UP000824890"/>
    </source>
</evidence>
<comment type="caution">
    <text evidence="2">The sequence shown here is derived from an EMBL/GenBank/DDBJ whole genome shotgun (WGS) entry which is preliminary data.</text>
</comment>
<dbReference type="EMBL" id="JAGKQM010000013">
    <property type="protein sequence ID" value="KAH0894568.1"/>
    <property type="molecule type" value="Genomic_DNA"/>
</dbReference>
<reference evidence="2 3" key="1">
    <citation type="submission" date="2021-05" db="EMBL/GenBank/DDBJ databases">
        <title>Genome Assembly of Synthetic Allotetraploid Brassica napus Reveals Homoeologous Exchanges between Subgenomes.</title>
        <authorList>
            <person name="Davis J.T."/>
        </authorList>
    </citation>
    <scope>NUCLEOTIDE SEQUENCE [LARGE SCALE GENOMIC DNA]</scope>
    <source>
        <strain evidence="3">cv. Da-Ae</strain>
        <tissue evidence="2">Seedling</tissue>
    </source>
</reference>
<proteinExistence type="predicted"/>
<feature type="compositionally biased region" description="Polar residues" evidence="1">
    <location>
        <begin position="11"/>
        <end position="29"/>
    </location>
</feature>
<accession>A0ABQ8AQ22</accession>
<evidence type="ECO:0000256" key="1">
    <source>
        <dbReference type="SAM" id="MobiDB-lite"/>
    </source>
</evidence>
<name>A0ABQ8AQ22_BRANA</name>
<keyword evidence="3" id="KW-1185">Reference proteome</keyword>